<gene>
    <name evidence="10" type="primary">accA</name>
    <name evidence="12" type="ORF">EDD73_101161</name>
</gene>
<dbReference type="PANTHER" id="PTHR42853:SF3">
    <property type="entry name" value="ACETYL-COENZYME A CARBOXYLASE CARBOXYL TRANSFERASE SUBUNIT ALPHA, CHLOROPLASTIC"/>
    <property type="match status" value="1"/>
</dbReference>
<keyword evidence="2 10" id="KW-0444">Lipid biosynthesis</keyword>
<comment type="pathway">
    <text evidence="1 10">Lipid metabolism; malonyl-CoA biosynthesis; malonyl-CoA from acetyl-CoA: step 1/1.</text>
</comment>
<dbReference type="GO" id="GO:0005524">
    <property type="term" value="F:ATP binding"/>
    <property type="evidence" value="ECO:0007669"/>
    <property type="project" value="UniProtKB-KW"/>
</dbReference>
<dbReference type="PANTHER" id="PTHR42853">
    <property type="entry name" value="ACETYL-COENZYME A CARBOXYLASE CARBOXYL TRANSFERASE SUBUNIT ALPHA"/>
    <property type="match status" value="1"/>
</dbReference>
<comment type="catalytic activity">
    <reaction evidence="9 10">
        <text>N(6)-carboxybiotinyl-L-lysyl-[protein] + acetyl-CoA = N(6)-biotinyl-L-lysyl-[protein] + malonyl-CoA</text>
        <dbReference type="Rhea" id="RHEA:54728"/>
        <dbReference type="Rhea" id="RHEA-COMP:10505"/>
        <dbReference type="Rhea" id="RHEA-COMP:10506"/>
        <dbReference type="ChEBI" id="CHEBI:57288"/>
        <dbReference type="ChEBI" id="CHEBI:57384"/>
        <dbReference type="ChEBI" id="CHEBI:83144"/>
        <dbReference type="ChEBI" id="CHEBI:83145"/>
        <dbReference type="EC" id="2.1.3.15"/>
    </reaction>
</comment>
<evidence type="ECO:0000256" key="1">
    <source>
        <dbReference type="ARBA" id="ARBA00004956"/>
    </source>
</evidence>
<evidence type="ECO:0000256" key="9">
    <source>
        <dbReference type="ARBA" id="ARBA00049152"/>
    </source>
</evidence>
<evidence type="ECO:0000256" key="8">
    <source>
        <dbReference type="ARBA" id="ARBA00023160"/>
    </source>
</evidence>
<dbReference type="GO" id="GO:0003989">
    <property type="term" value="F:acetyl-CoA carboxylase activity"/>
    <property type="evidence" value="ECO:0007669"/>
    <property type="project" value="InterPro"/>
</dbReference>
<evidence type="ECO:0000256" key="5">
    <source>
        <dbReference type="ARBA" id="ARBA00022832"/>
    </source>
</evidence>
<dbReference type="NCBIfam" id="TIGR00513">
    <property type="entry name" value="accA"/>
    <property type="match status" value="1"/>
</dbReference>
<feature type="domain" description="CoA carboxyltransferase C-terminal" evidence="11">
    <location>
        <begin position="38"/>
        <end position="292"/>
    </location>
</feature>
<dbReference type="PROSITE" id="PS50989">
    <property type="entry name" value="COA_CT_CTER"/>
    <property type="match status" value="1"/>
</dbReference>
<dbReference type="EMBL" id="SLXT01000001">
    <property type="protein sequence ID" value="TCP68993.1"/>
    <property type="molecule type" value="Genomic_DNA"/>
</dbReference>
<keyword evidence="5 10" id="KW-0276">Fatty acid metabolism</keyword>
<dbReference type="RefSeq" id="WP_131917781.1">
    <property type="nucleotide sequence ID" value="NZ_JAOQNU010000001.1"/>
</dbReference>
<dbReference type="EC" id="2.1.3.15" evidence="10"/>
<protein>
    <recommendedName>
        <fullName evidence="10">Acetyl-coenzyme A carboxylase carboxyl transferase subunit alpha</fullName>
        <shortName evidence="10">ACCase subunit alpha</shortName>
        <shortName evidence="10">Acetyl-CoA carboxylase carboxyltransferase subunit alpha</shortName>
        <ecNumber evidence="10">2.1.3.15</ecNumber>
    </recommendedName>
</protein>
<reference evidence="12 13" key="1">
    <citation type="submission" date="2019-03" db="EMBL/GenBank/DDBJ databases">
        <title>Genomic Encyclopedia of Type Strains, Phase IV (KMG-IV): sequencing the most valuable type-strain genomes for metagenomic binning, comparative biology and taxonomic classification.</title>
        <authorList>
            <person name="Goeker M."/>
        </authorList>
    </citation>
    <scope>NUCLEOTIDE SEQUENCE [LARGE SCALE GENOMIC DNA]</scope>
    <source>
        <strain evidence="12 13">DSM 11170</strain>
    </source>
</reference>
<comment type="subunit">
    <text evidence="10">Acetyl-CoA carboxylase is a heterohexamer composed of biotin carboxyl carrier protein (AccB), biotin carboxylase (AccC) and two subunits each of ACCase subunit alpha (AccA) and ACCase subunit beta (AccD).</text>
</comment>
<evidence type="ECO:0000256" key="3">
    <source>
        <dbReference type="ARBA" id="ARBA00022679"/>
    </source>
</evidence>
<dbReference type="GO" id="GO:2001295">
    <property type="term" value="P:malonyl-CoA biosynthetic process"/>
    <property type="evidence" value="ECO:0007669"/>
    <property type="project" value="UniProtKB-UniRule"/>
</dbReference>
<evidence type="ECO:0000259" key="11">
    <source>
        <dbReference type="PROSITE" id="PS50989"/>
    </source>
</evidence>
<dbReference type="InterPro" id="IPR001095">
    <property type="entry name" value="Acetyl_CoA_COase_a_su"/>
</dbReference>
<dbReference type="GO" id="GO:0016743">
    <property type="term" value="F:carboxyl- or carbamoyltransferase activity"/>
    <property type="evidence" value="ECO:0007669"/>
    <property type="project" value="UniProtKB-UniRule"/>
</dbReference>
<comment type="function">
    <text evidence="10">Component of the acetyl coenzyme A carboxylase (ACC) complex. First, biotin carboxylase catalyzes the carboxylation of biotin on its carrier protein (BCCP) and then the CO(2) group is transferred by the carboxyltransferase to acetyl-CoA to form malonyl-CoA.</text>
</comment>
<dbReference type="Proteomes" id="UP000294813">
    <property type="component" value="Unassembled WGS sequence"/>
</dbReference>
<dbReference type="InterPro" id="IPR029045">
    <property type="entry name" value="ClpP/crotonase-like_dom_sf"/>
</dbReference>
<keyword evidence="13" id="KW-1185">Reference proteome</keyword>
<keyword evidence="7 10" id="KW-0443">Lipid metabolism</keyword>
<dbReference type="Gene3D" id="3.90.226.10">
    <property type="entry name" value="2-enoyl-CoA Hydratase, Chain A, domain 1"/>
    <property type="match status" value="1"/>
</dbReference>
<accession>A0A4R2RZC5</accession>
<keyword evidence="10" id="KW-0963">Cytoplasm</keyword>
<comment type="caution">
    <text evidence="12">The sequence shown here is derived from an EMBL/GenBank/DDBJ whole genome shotgun (WGS) entry which is preliminary data.</text>
</comment>
<evidence type="ECO:0000256" key="2">
    <source>
        <dbReference type="ARBA" id="ARBA00022516"/>
    </source>
</evidence>
<dbReference type="AlphaFoldDB" id="A0A4R2RZC5"/>
<name>A0A4R2RZC5_9FIRM</name>
<evidence type="ECO:0000256" key="4">
    <source>
        <dbReference type="ARBA" id="ARBA00022741"/>
    </source>
</evidence>
<dbReference type="Pfam" id="PF03255">
    <property type="entry name" value="ACCA"/>
    <property type="match status" value="1"/>
</dbReference>
<keyword evidence="8 10" id="KW-0275">Fatty acid biosynthesis</keyword>
<dbReference type="SUPFAM" id="SSF52096">
    <property type="entry name" value="ClpP/crotonase"/>
    <property type="match status" value="1"/>
</dbReference>
<dbReference type="NCBIfam" id="NF041504">
    <property type="entry name" value="AccA_sub"/>
    <property type="match status" value="1"/>
</dbReference>
<keyword evidence="3 10" id="KW-0808">Transferase</keyword>
<comment type="similarity">
    <text evidence="10">Belongs to the AccA family.</text>
</comment>
<sequence length="319" mass="35039">MAQPLEFEQPLFALEAKIDELRHFSQEKGMDLREEIATLEQRAQELRASIYQNLTPWQQAQLARHAERPNAIDYIRANIQDFIELKGDRLYGDDPAIVGGIGFFQGRPVTVLGHVKGKDTKDNIYRNFGMPHPEGYRKALRLMQQAGKFGRPVLCFIDTPGAYCGIGAEERGQARAIAHNLYAMASLPVPILSCVIGEGGSGGALALGVADRIMMMEHAIYSVASPESAASILFKDATQAPRAAGAMAITAERLHKLRIVDRIVDEPVGGAHRAPLEAAHNLGAAFAQELASLVDLPPAELVERRYEKYRQLGHHLLMG</sequence>
<evidence type="ECO:0000313" key="12">
    <source>
        <dbReference type="EMBL" id="TCP68993.1"/>
    </source>
</evidence>
<dbReference type="GO" id="GO:0009317">
    <property type="term" value="C:acetyl-CoA carboxylase complex"/>
    <property type="evidence" value="ECO:0007669"/>
    <property type="project" value="InterPro"/>
</dbReference>
<proteinExistence type="inferred from homology"/>
<dbReference type="HAMAP" id="MF_00823">
    <property type="entry name" value="AcetylCoA_CT_alpha"/>
    <property type="match status" value="1"/>
</dbReference>
<keyword evidence="6 10" id="KW-0067">ATP-binding</keyword>
<evidence type="ECO:0000256" key="10">
    <source>
        <dbReference type="HAMAP-Rule" id="MF_00823"/>
    </source>
</evidence>
<dbReference type="InterPro" id="IPR011763">
    <property type="entry name" value="COA_CT_C"/>
</dbReference>
<comment type="subcellular location">
    <subcellularLocation>
        <location evidence="10">Cytoplasm</location>
    </subcellularLocation>
</comment>
<dbReference type="NCBIfam" id="NF004344">
    <property type="entry name" value="PRK05724.1"/>
    <property type="match status" value="1"/>
</dbReference>
<dbReference type="PRINTS" id="PR01069">
    <property type="entry name" value="ACCCTRFRASEA"/>
</dbReference>
<organism evidence="12 13">
    <name type="scientific">Heliophilum fasciatum</name>
    <dbReference type="NCBI Taxonomy" id="35700"/>
    <lineage>
        <taxon>Bacteria</taxon>
        <taxon>Bacillati</taxon>
        <taxon>Bacillota</taxon>
        <taxon>Clostridia</taxon>
        <taxon>Eubacteriales</taxon>
        <taxon>Heliobacteriaceae</taxon>
        <taxon>Heliophilum</taxon>
    </lineage>
</organism>
<dbReference type="GO" id="GO:0006633">
    <property type="term" value="P:fatty acid biosynthetic process"/>
    <property type="evidence" value="ECO:0007669"/>
    <property type="project" value="UniProtKB-KW"/>
</dbReference>
<dbReference type="UniPathway" id="UPA00655">
    <property type="reaction ID" value="UER00711"/>
</dbReference>
<evidence type="ECO:0000313" key="13">
    <source>
        <dbReference type="Proteomes" id="UP000294813"/>
    </source>
</evidence>
<evidence type="ECO:0000256" key="7">
    <source>
        <dbReference type="ARBA" id="ARBA00023098"/>
    </source>
</evidence>
<keyword evidence="4 10" id="KW-0547">Nucleotide-binding</keyword>
<evidence type="ECO:0000256" key="6">
    <source>
        <dbReference type="ARBA" id="ARBA00022840"/>
    </source>
</evidence>
<dbReference type="OrthoDB" id="9808023at2"/>